<reference evidence="1" key="1">
    <citation type="submission" date="2018-02" db="EMBL/GenBank/DDBJ databases">
        <title>Rhizophora mucronata_Transcriptome.</title>
        <authorList>
            <person name="Meera S.P."/>
            <person name="Sreeshan A."/>
            <person name="Augustine A."/>
        </authorList>
    </citation>
    <scope>NUCLEOTIDE SEQUENCE</scope>
    <source>
        <tissue evidence="1">Leaf</tissue>
    </source>
</reference>
<accession>A0A2P2Q1D3</accession>
<evidence type="ECO:0000313" key="1">
    <source>
        <dbReference type="EMBL" id="MBX60806.1"/>
    </source>
</evidence>
<protein>
    <submittedName>
        <fullName evidence="1">Uncharacterized protein</fullName>
    </submittedName>
</protein>
<organism evidence="1">
    <name type="scientific">Rhizophora mucronata</name>
    <name type="common">Asiatic mangrove</name>
    <dbReference type="NCBI Taxonomy" id="61149"/>
    <lineage>
        <taxon>Eukaryota</taxon>
        <taxon>Viridiplantae</taxon>
        <taxon>Streptophyta</taxon>
        <taxon>Embryophyta</taxon>
        <taxon>Tracheophyta</taxon>
        <taxon>Spermatophyta</taxon>
        <taxon>Magnoliopsida</taxon>
        <taxon>eudicotyledons</taxon>
        <taxon>Gunneridae</taxon>
        <taxon>Pentapetalae</taxon>
        <taxon>rosids</taxon>
        <taxon>fabids</taxon>
        <taxon>Malpighiales</taxon>
        <taxon>Rhizophoraceae</taxon>
        <taxon>Rhizophora</taxon>
    </lineage>
</organism>
<proteinExistence type="predicted"/>
<dbReference type="EMBL" id="GGEC01080322">
    <property type="protein sequence ID" value="MBX60806.1"/>
    <property type="molecule type" value="Transcribed_RNA"/>
</dbReference>
<name>A0A2P2Q1D3_RHIMU</name>
<sequence length="34" mass="4169">MNHKTFDKNNTKEWQYKINIIEQSLRSSTERVTQ</sequence>
<dbReference type="AlphaFoldDB" id="A0A2P2Q1D3"/>